<keyword evidence="1" id="KW-0812">Transmembrane</keyword>
<gene>
    <name evidence="2" type="ORF">Pfra01_003052400</name>
</gene>
<sequence>MVAAWRAYNKARNLRADRLRLQIPKWFWVWCTLDAGGKIKCPPGIFLELSMLQYAFETLTWAPSSAREAVDAAGVVNPALRQPHVTAPWVQEFADARAQVAADTLAAVHSLSDISSAKTPIPAADQADVQAELGAIDTAKASLNVLADLASNRRLRFRFRSVILLILHLFSNHIPLVQRFNIVSSFFPRQFP</sequence>
<comment type="caution">
    <text evidence="2">The sequence shown here is derived from an EMBL/GenBank/DDBJ whole genome shotgun (WGS) entry which is preliminary data.</text>
</comment>
<keyword evidence="3" id="KW-1185">Reference proteome</keyword>
<keyword evidence="1" id="KW-0472">Membrane</keyword>
<feature type="transmembrane region" description="Helical" evidence="1">
    <location>
        <begin position="162"/>
        <end position="182"/>
    </location>
</feature>
<evidence type="ECO:0000313" key="2">
    <source>
        <dbReference type="EMBL" id="GMG18053.1"/>
    </source>
</evidence>
<organism evidence="2 3">
    <name type="scientific">Phytophthora fragariaefolia</name>
    <dbReference type="NCBI Taxonomy" id="1490495"/>
    <lineage>
        <taxon>Eukaryota</taxon>
        <taxon>Sar</taxon>
        <taxon>Stramenopiles</taxon>
        <taxon>Oomycota</taxon>
        <taxon>Peronosporomycetes</taxon>
        <taxon>Peronosporales</taxon>
        <taxon>Peronosporaceae</taxon>
        <taxon>Phytophthora</taxon>
    </lineage>
</organism>
<dbReference type="Proteomes" id="UP001165121">
    <property type="component" value="Unassembled WGS sequence"/>
</dbReference>
<dbReference type="OrthoDB" id="128801at2759"/>
<dbReference type="AlphaFoldDB" id="A0A9W6YRN0"/>
<proteinExistence type="predicted"/>
<evidence type="ECO:0000313" key="3">
    <source>
        <dbReference type="Proteomes" id="UP001165121"/>
    </source>
</evidence>
<name>A0A9W6YRN0_9STRA</name>
<reference evidence="2" key="1">
    <citation type="submission" date="2023-04" db="EMBL/GenBank/DDBJ databases">
        <title>Phytophthora fragariaefolia NBRC 109709.</title>
        <authorList>
            <person name="Ichikawa N."/>
            <person name="Sato H."/>
            <person name="Tonouchi N."/>
        </authorList>
    </citation>
    <scope>NUCLEOTIDE SEQUENCE</scope>
    <source>
        <strain evidence="2">NBRC 109709</strain>
    </source>
</reference>
<protein>
    <submittedName>
        <fullName evidence="2">Unnamed protein product</fullName>
    </submittedName>
</protein>
<dbReference type="EMBL" id="BSXT01019206">
    <property type="protein sequence ID" value="GMG18053.1"/>
    <property type="molecule type" value="Genomic_DNA"/>
</dbReference>
<keyword evidence="1" id="KW-1133">Transmembrane helix</keyword>
<evidence type="ECO:0000256" key="1">
    <source>
        <dbReference type="SAM" id="Phobius"/>
    </source>
</evidence>
<accession>A0A9W6YRN0</accession>